<comment type="caution">
    <text evidence="8">The sequence shown here is derived from an EMBL/GenBank/DDBJ whole genome shotgun (WGS) entry which is preliminary data.</text>
</comment>
<keyword evidence="9" id="KW-1185">Reference proteome</keyword>
<dbReference type="Proteomes" id="UP001243856">
    <property type="component" value="Unassembled WGS sequence"/>
</dbReference>
<feature type="transmembrane region" description="Helical" evidence="7">
    <location>
        <begin position="225"/>
        <end position="244"/>
    </location>
</feature>
<dbReference type="InterPro" id="IPR002293">
    <property type="entry name" value="AA/rel_permease1"/>
</dbReference>
<feature type="transmembrane region" description="Helical" evidence="7">
    <location>
        <begin position="157"/>
        <end position="176"/>
    </location>
</feature>
<feature type="compositionally biased region" description="Polar residues" evidence="6">
    <location>
        <begin position="11"/>
        <end position="21"/>
    </location>
</feature>
<feature type="transmembrane region" description="Helical" evidence="7">
    <location>
        <begin position="387"/>
        <end position="410"/>
    </location>
</feature>
<evidence type="ECO:0000256" key="2">
    <source>
        <dbReference type="ARBA" id="ARBA00022475"/>
    </source>
</evidence>
<evidence type="ECO:0000256" key="1">
    <source>
        <dbReference type="ARBA" id="ARBA00004651"/>
    </source>
</evidence>
<reference evidence="8 9" key="1">
    <citation type="submission" date="2023-05" db="EMBL/GenBank/DDBJ databases">
        <title>Metabolic capabilities are highly conserved among human nasal-associated Corynebacterium species in pangenomic analyses.</title>
        <authorList>
            <person name="Tran T.H."/>
            <person name="Roberts A.Q."/>
            <person name="Escapa I.F."/>
            <person name="Gao W."/>
            <person name="Conlan S."/>
            <person name="Kong H."/>
            <person name="Segre J.A."/>
            <person name="Kelly M.S."/>
            <person name="Lemon K.P."/>
        </authorList>
    </citation>
    <scope>NUCLEOTIDE SEQUENCE [LARGE SCALE GENOMIC DNA]</scope>
    <source>
        <strain evidence="8 9">KPL2811</strain>
    </source>
</reference>
<keyword evidence="4 7" id="KW-1133">Transmembrane helix</keyword>
<keyword evidence="3 7" id="KW-0812">Transmembrane</keyword>
<feature type="transmembrane region" description="Helical" evidence="7">
    <location>
        <begin position="362"/>
        <end position="381"/>
    </location>
</feature>
<dbReference type="Pfam" id="PF13520">
    <property type="entry name" value="AA_permease_2"/>
    <property type="match status" value="1"/>
</dbReference>
<evidence type="ECO:0000256" key="7">
    <source>
        <dbReference type="SAM" id="Phobius"/>
    </source>
</evidence>
<feature type="transmembrane region" description="Helical" evidence="7">
    <location>
        <begin position="36"/>
        <end position="55"/>
    </location>
</feature>
<feature type="region of interest" description="Disordered" evidence="6">
    <location>
        <begin position="1"/>
        <end position="26"/>
    </location>
</feature>
<feature type="transmembrane region" description="Helical" evidence="7">
    <location>
        <begin position="90"/>
        <end position="108"/>
    </location>
</feature>
<evidence type="ECO:0000313" key="9">
    <source>
        <dbReference type="Proteomes" id="UP001243856"/>
    </source>
</evidence>
<dbReference type="EMBL" id="JASNVK010000001">
    <property type="protein sequence ID" value="MDK4299893.1"/>
    <property type="molecule type" value="Genomic_DNA"/>
</dbReference>
<evidence type="ECO:0000256" key="3">
    <source>
        <dbReference type="ARBA" id="ARBA00022692"/>
    </source>
</evidence>
<evidence type="ECO:0000256" key="4">
    <source>
        <dbReference type="ARBA" id="ARBA00022989"/>
    </source>
</evidence>
<dbReference type="PIRSF" id="PIRSF006060">
    <property type="entry name" value="AA_transporter"/>
    <property type="match status" value="1"/>
</dbReference>
<feature type="transmembrane region" description="Helical" evidence="7">
    <location>
        <begin position="115"/>
        <end position="137"/>
    </location>
</feature>
<protein>
    <submittedName>
        <fullName evidence="8">APC family permease</fullName>
    </submittedName>
</protein>
<dbReference type="RefSeq" id="WP_284575745.1">
    <property type="nucleotide sequence ID" value="NZ_JASNVE010000001.1"/>
</dbReference>
<accession>A0ABT7G092</accession>
<proteinExistence type="predicted"/>
<sequence length="496" mass="53192">MPDSESIDRPVTSTNPQTTGVADNAPALDKTFKPSWVFAMALGSAIGWGAFILPFDWMSEGGLYGTLLGFLIGGFAILVVAFSYGFVVRALPVTGGGVAFALASLGRIHAFIAGWALTLGYAGIVALNASAITLVFRVTLPDLSMRNKLYEVAGWDIYLPEVLIASLFIVVFGFLNYRGASISGRFQFYAVVLIIVSVAIIFVSMVIYYFTNDITMAPGYPSDTSPVAAIAVIVAFAPWAYVGFDSVPQLAGEFNFSPRKALGLLIWGVSIATLIYMTMMIATSIAVADGHANYADDAWPPAAAISDVMGPVGLILMVIAVSAGVLTGLNGFYTATSRVLFTMGKAQMLPSQVSHIHPKHNTPVIAIVVTALLCLISPWFGRAALNWVVDMTSVGITIAYFYACYCAYKIARDGKLRSVQLETGSNPVQKWISLAGCILSLGFMALLLVPGSPGMLSTESFYALVAWVILGLGFFWMRSKVYLSQDEDELKKVVLQ</sequence>
<gene>
    <name evidence="8" type="ORF">QPX45_01295</name>
</gene>
<dbReference type="PANTHER" id="PTHR42770:SF7">
    <property type="entry name" value="MEMBRANE PROTEIN"/>
    <property type="match status" value="1"/>
</dbReference>
<evidence type="ECO:0000313" key="8">
    <source>
        <dbReference type="EMBL" id="MDK4299893.1"/>
    </source>
</evidence>
<dbReference type="InterPro" id="IPR050367">
    <property type="entry name" value="APC_superfamily"/>
</dbReference>
<keyword evidence="2" id="KW-1003">Cell membrane</keyword>
<feature type="transmembrane region" description="Helical" evidence="7">
    <location>
        <begin position="461"/>
        <end position="477"/>
    </location>
</feature>
<feature type="transmembrane region" description="Helical" evidence="7">
    <location>
        <begin position="62"/>
        <end position="84"/>
    </location>
</feature>
<evidence type="ECO:0000256" key="5">
    <source>
        <dbReference type="ARBA" id="ARBA00023136"/>
    </source>
</evidence>
<dbReference type="PANTHER" id="PTHR42770">
    <property type="entry name" value="AMINO ACID TRANSPORTER-RELATED"/>
    <property type="match status" value="1"/>
</dbReference>
<comment type="subcellular location">
    <subcellularLocation>
        <location evidence="1">Cell membrane</location>
        <topology evidence="1">Multi-pass membrane protein</topology>
    </subcellularLocation>
</comment>
<organism evidence="8 9">
    <name type="scientific">Corynebacterium propinquum</name>
    <dbReference type="NCBI Taxonomy" id="43769"/>
    <lineage>
        <taxon>Bacteria</taxon>
        <taxon>Bacillati</taxon>
        <taxon>Actinomycetota</taxon>
        <taxon>Actinomycetes</taxon>
        <taxon>Mycobacteriales</taxon>
        <taxon>Corynebacteriaceae</taxon>
        <taxon>Corynebacterium</taxon>
    </lineage>
</organism>
<feature type="transmembrane region" description="Helical" evidence="7">
    <location>
        <begin position="264"/>
        <end position="288"/>
    </location>
</feature>
<evidence type="ECO:0000256" key="6">
    <source>
        <dbReference type="SAM" id="MobiDB-lite"/>
    </source>
</evidence>
<name>A0ABT7G092_9CORY</name>
<feature type="transmembrane region" description="Helical" evidence="7">
    <location>
        <begin position="308"/>
        <end position="341"/>
    </location>
</feature>
<keyword evidence="5 7" id="KW-0472">Membrane</keyword>
<feature type="transmembrane region" description="Helical" evidence="7">
    <location>
        <begin position="188"/>
        <end position="210"/>
    </location>
</feature>
<feature type="transmembrane region" description="Helical" evidence="7">
    <location>
        <begin position="431"/>
        <end position="449"/>
    </location>
</feature>
<dbReference type="Gene3D" id="1.20.1740.10">
    <property type="entry name" value="Amino acid/polyamine transporter I"/>
    <property type="match status" value="1"/>
</dbReference>